<sequence length="440" mass="48949">MPVSKFDVEDPFQYLTSLNSYHESEAVPGTLPQSHSLPQRHDHGLYPERISGTAFTAKRAVNKQTFLYRILPSTAQSPWTQVDSHPLNCDFRTDLQFLPDQFVWPPLKVDRSRTFVDGMVLIGGAGDPTVKNGVAYYNYSCGVDMGKDKAFYDADGDLLIVPQLGVLEVQTEMGMICVRMGEICVIPRGIRFRVSLPSGLSRGHVIEAFSGHFDVPELGAIGTLGLANVRDFEIPKASYYDTEETTEVMSKFGGKIHTAKMKGSAFNAVSWHGTYYPFKYDLGKFMPIGSTLYDHQDPSVFTVLTCPSDKPDCPAVDFLLLGPRWLVMENTFQLPYFHRNTMSEFSSVLSGGFDLATVPKQMYGMSALHNNLSPHGLEAHEVDEAMSKKLKPERVPDDTKAFLVESCYPIGITDWAAKNAIPSNGGENFGNFKRHFPSKI</sequence>
<dbReference type="InterPro" id="IPR014710">
    <property type="entry name" value="RmlC-like_jellyroll"/>
</dbReference>
<evidence type="ECO:0000256" key="9">
    <source>
        <dbReference type="PIRSR" id="PIRSR605708-1"/>
    </source>
</evidence>
<evidence type="ECO:0000256" key="6">
    <source>
        <dbReference type="ARBA" id="ARBA00022964"/>
    </source>
</evidence>
<feature type="binding site" evidence="10">
    <location>
        <position position="353"/>
    </location>
    <ligand>
        <name>homogentisate</name>
        <dbReference type="ChEBI" id="CHEBI:16169"/>
    </ligand>
</feature>
<evidence type="ECO:0000256" key="3">
    <source>
        <dbReference type="ARBA" id="ARBA00007757"/>
    </source>
</evidence>
<feature type="binding site" evidence="10">
    <location>
        <position position="375"/>
    </location>
    <ligand>
        <name>homogentisate</name>
        <dbReference type="ChEBI" id="CHEBI:16169"/>
    </ligand>
</feature>
<dbReference type="GO" id="GO:0046872">
    <property type="term" value="F:metal ion binding"/>
    <property type="evidence" value="ECO:0007669"/>
    <property type="project" value="UniProtKB-KW"/>
</dbReference>
<comment type="cofactor">
    <cofactor evidence="1 10">
        <name>Fe cation</name>
        <dbReference type="ChEBI" id="CHEBI:24875"/>
    </cofactor>
</comment>
<dbReference type="Pfam" id="PF20510">
    <property type="entry name" value="HgmA_N"/>
    <property type="match status" value="1"/>
</dbReference>
<dbReference type="Gene3D" id="2.60.120.10">
    <property type="entry name" value="Jelly Rolls"/>
    <property type="match status" value="1"/>
</dbReference>
<proteinExistence type="inferred from homology"/>
<dbReference type="GO" id="GO:0006570">
    <property type="term" value="P:tyrosine metabolic process"/>
    <property type="evidence" value="ECO:0007669"/>
    <property type="project" value="InterPro"/>
</dbReference>
<dbReference type="InParanoid" id="A0A0C3GZE9"/>
<evidence type="ECO:0000256" key="1">
    <source>
        <dbReference type="ARBA" id="ARBA00001962"/>
    </source>
</evidence>
<keyword evidence="7" id="KW-0560">Oxidoreductase</keyword>
<feature type="binding site" evidence="10">
    <location>
        <position position="338"/>
    </location>
    <ligand>
        <name>Fe cation</name>
        <dbReference type="ChEBI" id="CHEBI:24875"/>
    </ligand>
</feature>
<dbReference type="Pfam" id="PF04209">
    <property type="entry name" value="HgmA_C"/>
    <property type="match status" value="1"/>
</dbReference>
<evidence type="ECO:0000256" key="7">
    <source>
        <dbReference type="ARBA" id="ARBA00023002"/>
    </source>
</evidence>
<dbReference type="EMBL" id="KN832884">
    <property type="protein sequence ID" value="KIM96539.1"/>
    <property type="molecule type" value="Genomic_DNA"/>
</dbReference>
<dbReference type="UniPathway" id="UPA00139">
    <property type="reaction ID" value="UER00339"/>
</dbReference>
<dbReference type="InterPro" id="IPR011051">
    <property type="entry name" value="RmlC_Cupin_sf"/>
</dbReference>
<evidence type="ECO:0000256" key="4">
    <source>
        <dbReference type="ARBA" id="ARBA00013127"/>
    </source>
</evidence>
<feature type="binding site" evidence="10">
    <location>
        <position position="344"/>
    </location>
    <ligand>
        <name>Fe cation</name>
        <dbReference type="ChEBI" id="CHEBI:24875"/>
    </ligand>
</feature>
<dbReference type="InterPro" id="IPR005708">
    <property type="entry name" value="Homogentis_dOase"/>
</dbReference>
<evidence type="ECO:0000259" key="12">
    <source>
        <dbReference type="Pfam" id="PF20510"/>
    </source>
</evidence>
<dbReference type="InterPro" id="IPR046451">
    <property type="entry name" value="HgmA_C"/>
</dbReference>
<dbReference type="SUPFAM" id="SSF51182">
    <property type="entry name" value="RmlC-like cupins"/>
    <property type="match status" value="1"/>
</dbReference>
<dbReference type="Proteomes" id="UP000054321">
    <property type="component" value="Unassembled WGS sequence"/>
</dbReference>
<keyword evidence="6" id="KW-0223">Dioxygenase</keyword>
<dbReference type="HOGENOM" id="CLU_027174_0_0_1"/>
<keyword evidence="8 10" id="KW-0408">Iron</keyword>
<gene>
    <name evidence="13" type="ORF">OIDMADRAFT_183283</name>
</gene>
<evidence type="ECO:0000313" key="13">
    <source>
        <dbReference type="EMBL" id="KIM96539.1"/>
    </source>
</evidence>
<dbReference type="GO" id="GO:0004411">
    <property type="term" value="F:homogentisate 1,2-dioxygenase activity"/>
    <property type="evidence" value="ECO:0007669"/>
    <property type="project" value="UniProtKB-EC"/>
</dbReference>
<comment type="pathway">
    <text evidence="2">Amino-acid degradation; L-phenylalanine degradation; acetoacetate and fumarate from L-phenylalanine: step 4/6.</text>
</comment>
<dbReference type="GO" id="GO:0006559">
    <property type="term" value="P:L-phenylalanine catabolic process"/>
    <property type="evidence" value="ECO:0007669"/>
    <property type="project" value="UniProtKB-UniPathway"/>
</dbReference>
<feature type="binding site" evidence="10">
    <location>
        <position position="375"/>
    </location>
    <ligand>
        <name>Fe cation</name>
        <dbReference type="ChEBI" id="CHEBI:24875"/>
    </ligand>
</feature>
<dbReference type="GO" id="GO:0005737">
    <property type="term" value="C:cytoplasm"/>
    <property type="evidence" value="ECO:0007669"/>
    <property type="project" value="TreeGrafter"/>
</dbReference>
<feature type="domain" description="Homogentisate 1,2-dioxygenase C-terminal" evidence="11">
    <location>
        <begin position="284"/>
        <end position="434"/>
    </location>
</feature>
<evidence type="ECO:0000256" key="5">
    <source>
        <dbReference type="ARBA" id="ARBA00022723"/>
    </source>
</evidence>
<dbReference type="OrthoDB" id="4379436at2759"/>
<accession>A0A0C3GZE9</accession>
<protein>
    <recommendedName>
        <fullName evidence="4">homogentisate 1,2-dioxygenase</fullName>
        <ecNumber evidence="4">1.13.11.5</ecNumber>
    </recommendedName>
</protein>
<dbReference type="PANTHER" id="PTHR11056:SF0">
    <property type="entry name" value="HOMOGENTISATE 1,2-DIOXYGENASE"/>
    <property type="match status" value="1"/>
</dbReference>
<dbReference type="InterPro" id="IPR046452">
    <property type="entry name" value="HgmA_N"/>
</dbReference>
<name>A0A0C3GZE9_OIDMZ</name>
<dbReference type="CDD" id="cd07000">
    <property type="entry name" value="cupin_HGO_N"/>
    <property type="match status" value="1"/>
</dbReference>
<keyword evidence="5 10" id="KW-0479">Metal-binding</keyword>
<dbReference type="STRING" id="913774.A0A0C3GZE9"/>
<organism evidence="13 14">
    <name type="scientific">Oidiodendron maius (strain Zn)</name>
    <dbReference type="NCBI Taxonomy" id="913774"/>
    <lineage>
        <taxon>Eukaryota</taxon>
        <taxon>Fungi</taxon>
        <taxon>Dikarya</taxon>
        <taxon>Ascomycota</taxon>
        <taxon>Pezizomycotina</taxon>
        <taxon>Leotiomycetes</taxon>
        <taxon>Leotiomycetes incertae sedis</taxon>
        <taxon>Myxotrichaceae</taxon>
        <taxon>Oidiodendron</taxon>
    </lineage>
</organism>
<evidence type="ECO:0000259" key="11">
    <source>
        <dbReference type="Pfam" id="PF04209"/>
    </source>
</evidence>
<evidence type="ECO:0000313" key="14">
    <source>
        <dbReference type="Proteomes" id="UP000054321"/>
    </source>
</evidence>
<keyword evidence="14" id="KW-1185">Reference proteome</keyword>
<evidence type="ECO:0000256" key="10">
    <source>
        <dbReference type="PIRSR" id="PIRSR605708-2"/>
    </source>
</evidence>
<feature type="active site" description="Proton acceptor" evidence="9">
    <location>
        <position position="295"/>
    </location>
</feature>
<dbReference type="EC" id="1.13.11.5" evidence="4"/>
<comment type="similarity">
    <text evidence="3">Belongs to the homogentisate dioxygenase family.</text>
</comment>
<reference evidence="13 14" key="1">
    <citation type="submission" date="2014-04" db="EMBL/GenBank/DDBJ databases">
        <authorList>
            <consortium name="DOE Joint Genome Institute"/>
            <person name="Kuo A."/>
            <person name="Martino E."/>
            <person name="Perotto S."/>
            <person name="Kohler A."/>
            <person name="Nagy L.G."/>
            <person name="Floudas D."/>
            <person name="Copeland A."/>
            <person name="Barry K.W."/>
            <person name="Cichocki N."/>
            <person name="Veneault-Fourrey C."/>
            <person name="LaButti K."/>
            <person name="Lindquist E.A."/>
            <person name="Lipzen A."/>
            <person name="Lundell T."/>
            <person name="Morin E."/>
            <person name="Murat C."/>
            <person name="Sun H."/>
            <person name="Tunlid A."/>
            <person name="Henrissat B."/>
            <person name="Grigoriev I.V."/>
            <person name="Hibbett D.S."/>
            <person name="Martin F."/>
            <person name="Nordberg H.P."/>
            <person name="Cantor M.N."/>
            <person name="Hua S.X."/>
        </authorList>
    </citation>
    <scope>NUCLEOTIDE SEQUENCE [LARGE SCALE GENOMIC DNA]</scope>
    <source>
        <strain evidence="13 14">Zn</strain>
    </source>
</reference>
<dbReference type="AlphaFoldDB" id="A0A0C3GZE9"/>
<evidence type="ECO:0000256" key="8">
    <source>
        <dbReference type="ARBA" id="ARBA00023004"/>
    </source>
</evidence>
<evidence type="ECO:0000256" key="2">
    <source>
        <dbReference type="ARBA" id="ARBA00004704"/>
    </source>
</evidence>
<dbReference type="PANTHER" id="PTHR11056">
    <property type="entry name" value="HOMOGENTISATE 1,2-DIOXYGENASE"/>
    <property type="match status" value="1"/>
</dbReference>
<reference evidence="14" key="2">
    <citation type="submission" date="2015-01" db="EMBL/GenBank/DDBJ databases">
        <title>Evolutionary Origins and Diversification of the Mycorrhizal Mutualists.</title>
        <authorList>
            <consortium name="DOE Joint Genome Institute"/>
            <consortium name="Mycorrhizal Genomics Consortium"/>
            <person name="Kohler A."/>
            <person name="Kuo A."/>
            <person name="Nagy L.G."/>
            <person name="Floudas D."/>
            <person name="Copeland A."/>
            <person name="Barry K.W."/>
            <person name="Cichocki N."/>
            <person name="Veneault-Fourrey C."/>
            <person name="LaButti K."/>
            <person name="Lindquist E.A."/>
            <person name="Lipzen A."/>
            <person name="Lundell T."/>
            <person name="Morin E."/>
            <person name="Murat C."/>
            <person name="Riley R."/>
            <person name="Ohm R."/>
            <person name="Sun H."/>
            <person name="Tunlid A."/>
            <person name="Henrissat B."/>
            <person name="Grigoriev I.V."/>
            <person name="Hibbett D.S."/>
            <person name="Martin F."/>
        </authorList>
    </citation>
    <scope>NUCLEOTIDE SEQUENCE [LARGE SCALE GENOMIC DNA]</scope>
    <source>
        <strain evidence="14">Zn</strain>
    </source>
</reference>
<feature type="domain" description="Homogentisate 1,2-dioxygenase N-terminal" evidence="12">
    <location>
        <begin position="13"/>
        <end position="282"/>
    </location>
</feature>